<evidence type="ECO:0000256" key="5">
    <source>
        <dbReference type="ARBA" id="ARBA00022692"/>
    </source>
</evidence>
<evidence type="ECO:0000313" key="9">
    <source>
        <dbReference type="EMBL" id="PVY62312.1"/>
    </source>
</evidence>
<sequence length="309" mass="31970">MKTTKLNLADGILPALIVLIALVAGAIEPRFLSVDNFMNLARQLVPLLIISIGQAFTIMRGGLDLSMSSVLSLAGVAGVILMPDIGIVAGVSAMLLVGAIAGLTSGAIIAWFRTSPLVVTLGMLSVTQALALMLSNGVPIYDVPPPYVDSIGFGTFVGLPIMVWIALILAIVAALVLRHTIFGRYVYALGSSESAAAKSGVNVRLYTILVYGVSGLCAGIGAIVLTAWVSSAQPIAAPSLTLQSIAAVVLGGVALTGGRGTIWQVFLGVLVLSLLSNVMNITGVSAYFQTLIVGIVIIIAVILDRFRRT</sequence>
<feature type="transmembrane region" description="Helical" evidence="8">
    <location>
        <begin position="262"/>
        <end position="280"/>
    </location>
</feature>
<feature type="transmembrane region" description="Helical" evidence="8">
    <location>
        <begin position="12"/>
        <end position="32"/>
    </location>
</feature>
<gene>
    <name evidence="9" type="ORF">C7440_1805</name>
</gene>
<dbReference type="PANTHER" id="PTHR32196:SF21">
    <property type="entry name" value="ABC TRANSPORTER PERMEASE PROTEIN YPHD-RELATED"/>
    <property type="match status" value="1"/>
</dbReference>
<dbReference type="GO" id="GO:0022857">
    <property type="term" value="F:transmembrane transporter activity"/>
    <property type="evidence" value="ECO:0007669"/>
    <property type="project" value="InterPro"/>
</dbReference>
<feature type="transmembrane region" description="Helical" evidence="8">
    <location>
        <begin position="95"/>
        <end position="112"/>
    </location>
</feature>
<comment type="caution">
    <text evidence="9">The sequence shown here is derived from an EMBL/GenBank/DDBJ whole genome shotgun (WGS) entry which is preliminary data.</text>
</comment>
<evidence type="ECO:0000313" key="10">
    <source>
        <dbReference type="Proteomes" id="UP000246145"/>
    </source>
</evidence>
<keyword evidence="7 8" id="KW-0472">Membrane</keyword>
<dbReference type="Proteomes" id="UP000246145">
    <property type="component" value="Unassembled WGS sequence"/>
</dbReference>
<evidence type="ECO:0000256" key="6">
    <source>
        <dbReference type="ARBA" id="ARBA00022989"/>
    </source>
</evidence>
<dbReference type="AlphaFoldDB" id="A0A2U1CMT5"/>
<evidence type="ECO:0000256" key="7">
    <source>
        <dbReference type="ARBA" id="ARBA00023136"/>
    </source>
</evidence>
<keyword evidence="5 8" id="KW-0812">Transmembrane</keyword>
<organism evidence="9 10">
    <name type="scientific">Pusillimonas noertemannii</name>
    <dbReference type="NCBI Taxonomy" id="305977"/>
    <lineage>
        <taxon>Bacteria</taxon>
        <taxon>Pseudomonadati</taxon>
        <taxon>Pseudomonadota</taxon>
        <taxon>Betaproteobacteria</taxon>
        <taxon>Burkholderiales</taxon>
        <taxon>Alcaligenaceae</taxon>
        <taxon>Pusillimonas</taxon>
    </lineage>
</organism>
<feature type="transmembrane region" description="Helical" evidence="8">
    <location>
        <begin position="70"/>
        <end position="89"/>
    </location>
</feature>
<keyword evidence="2" id="KW-0813">Transport</keyword>
<evidence type="ECO:0000256" key="4">
    <source>
        <dbReference type="ARBA" id="ARBA00022519"/>
    </source>
</evidence>
<dbReference type="GO" id="GO:0005886">
    <property type="term" value="C:plasma membrane"/>
    <property type="evidence" value="ECO:0007669"/>
    <property type="project" value="UniProtKB-SubCell"/>
</dbReference>
<proteinExistence type="predicted"/>
<evidence type="ECO:0000256" key="3">
    <source>
        <dbReference type="ARBA" id="ARBA00022475"/>
    </source>
</evidence>
<dbReference type="PANTHER" id="PTHR32196">
    <property type="entry name" value="ABC TRANSPORTER PERMEASE PROTEIN YPHD-RELATED-RELATED"/>
    <property type="match status" value="1"/>
</dbReference>
<evidence type="ECO:0000256" key="8">
    <source>
        <dbReference type="SAM" id="Phobius"/>
    </source>
</evidence>
<keyword evidence="3" id="KW-1003">Cell membrane</keyword>
<dbReference type="InterPro" id="IPR001851">
    <property type="entry name" value="ABC_transp_permease"/>
</dbReference>
<dbReference type="CDD" id="cd06579">
    <property type="entry name" value="TM_PBP1_transp_AraH_like"/>
    <property type="match status" value="1"/>
</dbReference>
<accession>A0A2U1CMT5</accession>
<comment type="subcellular location">
    <subcellularLocation>
        <location evidence="1">Cell membrane</location>
        <topology evidence="1">Multi-pass membrane protein</topology>
    </subcellularLocation>
</comment>
<feature type="transmembrane region" description="Helical" evidence="8">
    <location>
        <begin position="119"/>
        <end position="141"/>
    </location>
</feature>
<feature type="transmembrane region" description="Helical" evidence="8">
    <location>
        <begin position="286"/>
        <end position="303"/>
    </location>
</feature>
<feature type="transmembrane region" description="Helical" evidence="8">
    <location>
        <begin position="235"/>
        <end position="255"/>
    </location>
</feature>
<reference evidence="9 10" key="1">
    <citation type="submission" date="2018-04" db="EMBL/GenBank/DDBJ databases">
        <title>Genomic Encyclopedia of Type Strains, Phase IV (KMG-IV): sequencing the most valuable type-strain genomes for metagenomic binning, comparative biology and taxonomic classification.</title>
        <authorList>
            <person name="Goeker M."/>
        </authorList>
    </citation>
    <scope>NUCLEOTIDE SEQUENCE [LARGE SCALE GENOMIC DNA]</scope>
    <source>
        <strain evidence="9 10">DSM 10065</strain>
    </source>
</reference>
<name>A0A2U1CMT5_9BURK</name>
<evidence type="ECO:0000256" key="2">
    <source>
        <dbReference type="ARBA" id="ARBA00022448"/>
    </source>
</evidence>
<evidence type="ECO:0000256" key="1">
    <source>
        <dbReference type="ARBA" id="ARBA00004651"/>
    </source>
</evidence>
<keyword evidence="6 8" id="KW-1133">Transmembrane helix</keyword>
<feature type="transmembrane region" description="Helical" evidence="8">
    <location>
        <begin position="208"/>
        <end position="229"/>
    </location>
</feature>
<feature type="transmembrane region" description="Helical" evidence="8">
    <location>
        <begin position="44"/>
        <end position="63"/>
    </location>
</feature>
<keyword evidence="4" id="KW-0997">Cell inner membrane</keyword>
<dbReference type="EMBL" id="QEKO01000002">
    <property type="protein sequence ID" value="PVY62312.1"/>
    <property type="molecule type" value="Genomic_DNA"/>
</dbReference>
<keyword evidence="10" id="KW-1185">Reference proteome</keyword>
<feature type="transmembrane region" description="Helical" evidence="8">
    <location>
        <begin position="153"/>
        <end position="177"/>
    </location>
</feature>
<protein>
    <submittedName>
        <fullName evidence="9">Monosaccharide ABC transporter membrane protein (CUT2 family)</fullName>
    </submittedName>
</protein>
<dbReference type="Pfam" id="PF02653">
    <property type="entry name" value="BPD_transp_2"/>
    <property type="match status" value="1"/>
</dbReference>